<comment type="caution">
    <text evidence="1">The sequence shown here is derived from an EMBL/GenBank/DDBJ whole genome shotgun (WGS) entry which is preliminary data.</text>
</comment>
<dbReference type="Proteomes" id="UP001196980">
    <property type="component" value="Unassembled WGS sequence"/>
</dbReference>
<proteinExistence type="predicted"/>
<reference evidence="1 2" key="1">
    <citation type="journal article" date="2020" name="J Geophys Res Biogeosci">
        <title>Magnetotaxis as an Adaptation to Enable Bacterial Shuttling of Microbial Sulfur and Sulfur Cycling Across Aquatic Oxic#Anoxic Interfaces.</title>
        <authorList>
            <person name="Li J."/>
            <person name="Liu P."/>
            <person name="Wang J."/>
            <person name="Roberts A.P."/>
            <person name="Pan Y."/>
        </authorList>
    </citation>
    <scope>NUCLEOTIDE SEQUENCE [LARGE SCALE GENOMIC DNA]</scope>
    <source>
        <strain evidence="1 2">MYR-1_YQ</strain>
    </source>
</reference>
<evidence type="ECO:0000313" key="1">
    <source>
        <dbReference type="EMBL" id="MBV6340969.1"/>
    </source>
</evidence>
<name>A0ABS6RWF3_9BACT</name>
<evidence type="ECO:0000313" key="2">
    <source>
        <dbReference type="Proteomes" id="UP001196980"/>
    </source>
</evidence>
<dbReference type="RefSeq" id="WP_218251583.1">
    <property type="nucleotide sequence ID" value="NZ_JABXWD010000062.1"/>
</dbReference>
<accession>A0ABS6RWF3</accession>
<dbReference type="EMBL" id="JABXWD010000062">
    <property type="protein sequence ID" value="MBV6340969.1"/>
    <property type="molecule type" value="Genomic_DNA"/>
</dbReference>
<organism evidence="1 2">
    <name type="scientific">Candidatus Magnetobacterium casense</name>
    <dbReference type="NCBI Taxonomy" id="1455061"/>
    <lineage>
        <taxon>Bacteria</taxon>
        <taxon>Pseudomonadati</taxon>
        <taxon>Nitrospirota</taxon>
        <taxon>Thermodesulfovibrionia</taxon>
        <taxon>Thermodesulfovibrionales</taxon>
        <taxon>Candidatus Magnetobacteriaceae</taxon>
        <taxon>Candidatus Magnetobacterium</taxon>
    </lineage>
</organism>
<sequence length="107" mass="12374">MTRKITETMEDIYRLRNQPVIENWHPDYMDVAISEIARLRAELEASERASDILWESLAKSKSDHEGCGLAIVMLSRALRGAMDHVPADEGRREQWEAILGHWGREEK</sequence>
<keyword evidence="2" id="KW-1185">Reference proteome</keyword>
<gene>
    <name evidence="1" type="ORF">HWQ67_05180</name>
</gene>
<protein>
    <submittedName>
        <fullName evidence="1">Uncharacterized protein</fullName>
    </submittedName>
</protein>